<dbReference type="OrthoDB" id="5311681at2759"/>
<proteinExistence type="predicted"/>
<dbReference type="InterPro" id="IPR001810">
    <property type="entry name" value="F-box_dom"/>
</dbReference>
<accession>A0A7C8M1N7</accession>
<dbReference type="InterPro" id="IPR032675">
    <property type="entry name" value="LRR_dom_sf"/>
</dbReference>
<name>A0A7C8M1N7_9PLEO</name>
<organism evidence="2 3">
    <name type="scientific">Massariosphaeria phaeospora</name>
    <dbReference type="NCBI Taxonomy" id="100035"/>
    <lineage>
        <taxon>Eukaryota</taxon>
        <taxon>Fungi</taxon>
        <taxon>Dikarya</taxon>
        <taxon>Ascomycota</taxon>
        <taxon>Pezizomycotina</taxon>
        <taxon>Dothideomycetes</taxon>
        <taxon>Pleosporomycetidae</taxon>
        <taxon>Pleosporales</taxon>
        <taxon>Pleosporales incertae sedis</taxon>
        <taxon>Massariosphaeria</taxon>
    </lineage>
</organism>
<dbReference type="Gene3D" id="3.80.10.10">
    <property type="entry name" value="Ribonuclease Inhibitor"/>
    <property type="match status" value="1"/>
</dbReference>
<evidence type="ECO:0000259" key="1">
    <source>
        <dbReference type="Pfam" id="PF12937"/>
    </source>
</evidence>
<dbReference type="EMBL" id="JAADJZ010000033">
    <property type="protein sequence ID" value="KAF2865418.1"/>
    <property type="molecule type" value="Genomic_DNA"/>
</dbReference>
<dbReference type="Proteomes" id="UP000481861">
    <property type="component" value="Unassembled WGS sequence"/>
</dbReference>
<gene>
    <name evidence="2" type="ORF">BDV95DRAFT_612568</name>
</gene>
<comment type="caution">
    <text evidence="2">The sequence shown here is derived from an EMBL/GenBank/DDBJ whole genome shotgun (WGS) entry which is preliminary data.</text>
</comment>
<evidence type="ECO:0000313" key="2">
    <source>
        <dbReference type="EMBL" id="KAF2865418.1"/>
    </source>
</evidence>
<dbReference type="InterPro" id="IPR036047">
    <property type="entry name" value="F-box-like_dom_sf"/>
</dbReference>
<dbReference type="Pfam" id="PF12937">
    <property type="entry name" value="F-box-like"/>
    <property type="match status" value="1"/>
</dbReference>
<keyword evidence="3" id="KW-1185">Reference proteome</keyword>
<dbReference type="AlphaFoldDB" id="A0A7C8M1N7"/>
<reference evidence="2 3" key="1">
    <citation type="submission" date="2020-01" db="EMBL/GenBank/DDBJ databases">
        <authorList>
            <consortium name="DOE Joint Genome Institute"/>
            <person name="Haridas S."/>
            <person name="Albert R."/>
            <person name="Binder M."/>
            <person name="Bloem J."/>
            <person name="Labutti K."/>
            <person name="Salamov A."/>
            <person name="Andreopoulos B."/>
            <person name="Baker S.E."/>
            <person name="Barry K."/>
            <person name="Bills G."/>
            <person name="Bluhm B.H."/>
            <person name="Cannon C."/>
            <person name="Castanera R."/>
            <person name="Culley D.E."/>
            <person name="Daum C."/>
            <person name="Ezra D."/>
            <person name="Gonzalez J.B."/>
            <person name="Henrissat B."/>
            <person name="Kuo A."/>
            <person name="Liang C."/>
            <person name="Lipzen A."/>
            <person name="Lutzoni F."/>
            <person name="Magnuson J."/>
            <person name="Mondo S."/>
            <person name="Nolan M."/>
            <person name="Ohm R."/>
            <person name="Pangilinan J."/>
            <person name="Park H.-J.H."/>
            <person name="Ramirez L."/>
            <person name="Alfaro M."/>
            <person name="Sun H."/>
            <person name="Tritt A."/>
            <person name="Yoshinaga Y."/>
            <person name="Zwiers L.-H.L."/>
            <person name="Turgeon B.G."/>
            <person name="Goodwin S.B."/>
            <person name="Spatafora J.W."/>
            <person name="Crous P.W."/>
            <person name="Grigoriev I.V."/>
        </authorList>
    </citation>
    <scope>NUCLEOTIDE SEQUENCE [LARGE SCALE GENOMIC DNA]</scope>
    <source>
        <strain evidence="2 3">CBS 611.86</strain>
    </source>
</reference>
<feature type="domain" description="F-box" evidence="1">
    <location>
        <begin position="51"/>
        <end position="94"/>
    </location>
</feature>
<evidence type="ECO:0000313" key="3">
    <source>
        <dbReference type="Proteomes" id="UP000481861"/>
    </source>
</evidence>
<sequence length="601" mass="67633">MAAPRQPPSATPAPRPTIALSVKDGIPITAPHHSWFTSPASSHTNHGRRKELPLHLLHLILEYLDDVADLARITRTSRLFYYMTLPRLYESVTLRSYADIRYVNGRPEGYGNGSPFALGLNTLVSRTFGDYVQTFRVLGDWKEHDLDDYSKGRVPDNSMMLQIALRAALDRMKNLTAFAWQLDTKPLLTVYQGLMANLGLTSLTLRCPTKRIPRPTSVIPPLPNLRTLVLYDIDPLCYPDDISLLLLTAKKLENLKLHWTPRMRESGEESVNLLNYFGRCVAAQYQLPVKRMALYNLYARHPGSGFSSANNPSMMEEMTIINSMGSNNPMTVFLDDTWRVNSNHPVPHNLKMLRADAMDKEQAAMLARIYGMERLYFISKGKGQKTISTAATPTTPSSAACTPSVSGGSSASMTVTEQQCKTLASDFLAVIQSNHRTMRHLLLPDLWQLSDDTLFRICQSCPDLEQFGFSCAVPPMASLRQIFALVPKLQAMRILVRPGSEFDEAMGQDDGDMHEFALATELWRPEYKNLKYVGFGDRFTYKLGAVKYPPNGTIGKAGMDDNSMNARRRGPMRTLTRMEREDVVHIEIWGLDTTEFDPKFP</sequence>
<protein>
    <recommendedName>
        <fullName evidence="1">F-box domain-containing protein</fullName>
    </recommendedName>
</protein>
<dbReference type="SUPFAM" id="SSF81383">
    <property type="entry name" value="F-box domain"/>
    <property type="match status" value="1"/>
</dbReference>